<dbReference type="InterPro" id="IPR008201">
    <property type="entry name" value="HepT-like"/>
</dbReference>
<dbReference type="KEGG" id="ddz:DSYM_11410"/>
<evidence type="ECO:0000313" key="7">
    <source>
        <dbReference type="EMBL" id="BBO20442.1"/>
    </source>
</evidence>
<keyword evidence="1" id="KW-0597">Phosphoprotein</keyword>
<evidence type="ECO:0000256" key="6">
    <source>
        <dbReference type="ARBA" id="ARBA00024207"/>
    </source>
</evidence>
<comment type="similarity">
    <text evidence="6">Belongs to the HepT RNase toxin family.</text>
</comment>
<proteinExistence type="inferred from homology"/>
<dbReference type="InterPro" id="IPR051813">
    <property type="entry name" value="HepT_RNase_toxin"/>
</dbReference>
<dbReference type="InterPro" id="IPR037038">
    <property type="entry name" value="HepT-like_sf"/>
</dbReference>
<dbReference type="GO" id="GO:0016787">
    <property type="term" value="F:hydrolase activity"/>
    <property type="evidence" value="ECO:0007669"/>
    <property type="project" value="UniProtKB-KW"/>
</dbReference>
<keyword evidence="3" id="KW-0540">Nuclease</keyword>
<dbReference type="PANTHER" id="PTHR34139">
    <property type="entry name" value="UPF0331 PROTEIN MJ0127"/>
    <property type="match status" value="1"/>
</dbReference>
<sequence>MSNPLRDADYLEHIQDAIAKVFRYTKGKNESDFLGDELVQDGVIRNLEIVGEAVSKLTPELKARHADVPWGDISGMRNRLIHGYVTVNLEIVWSTVVKVLPEFRDKVTVIQRLLSQSGS</sequence>
<dbReference type="AlphaFoldDB" id="A0A809RLS2"/>
<dbReference type="Gene3D" id="1.20.120.580">
    <property type="entry name" value="bsu32300-like"/>
    <property type="match status" value="1"/>
</dbReference>
<dbReference type="Proteomes" id="UP000662914">
    <property type="component" value="Chromosome"/>
</dbReference>
<evidence type="ECO:0000256" key="4">
    <source>
        <dbReference type="ARBA" id="ARBA00022741"/>
    </source>
</evidence>
<evidence type="ECO:0000256" key="2">
    <source>
        <dbReference type="ARBA" id="ARBA00022649"/>
    </source>
</evidence>
<evidence type="ECO:0000256" key="3">
    <source>
        <dbReference type="ARBA" id="ARBA00022722"/>
    </source>
</evidence>
<reference evidence="7" key="1">
    <citation type="journal article" name="DNA Res.">
        <title>The physiological potential of anammox bacteria as revealed by their core genome structure.</title>
        <authorList>
            <person name="Okubo T."/>
            <person name="Toyoda A."/>
            <person name="Fukuhara K."/>
            <person name="Uchiyama I."/>
            <person name="Harigaya Y."/>
            <person name="Kuroiwa M."/>
            <person name="Suzuki T."/>
            <person name="Murakami Y."/>
            <person name="Suwa Y."/>
            <person name="Takami H."/>
        </authorList>
    </citation>
    <scope>NUCLEOTIDE SEQUENCE</scope>
    <source>
        <strain evidence="7">317325-3</strain>
    </source>
</reference>
<evidence type="ECO:0000256" key="5">
    <source>
        <dbReference type="ARBA" id="ARBA00022801"/>
    </source>
</evidence>
<dbReference type="PANTHER" id="PTHR34139:SF1">
    <property type="entry name" value="RNASE MJ1380-RELATED"/>
    <property type="match status" value="1"/>
</dbReference>
<evidence type="ECO:0000313" key="8">
    <source>
        <dbReference type="Proteomes" id="UP000662914"/>
    </source>
</evidence>
<organism evidence="7 8">
    <name type="scientific">Candidatus Desulfobacillus denitrificans</name>
    <dbReference type="NCBI Taxonomy" id="2608985"/>
    <lineage>
        <taxon>Bacteria</taxon>
        <taxon>Pseudomonadati</taxon>
        <taxon>Pseudomonadota</taxon>
        <taxon>Betaproteobacteria</taxon>
        <taxon>Candidatus Desulfobacillus</taxon>
    </lineage>
</organism>
<dbReference type="Pfam" id="PF01934">
    <property type="entry name" value="HepT-like"/>
    <property type="match status" value="1"/>
</dbReference>
<evidence type="ECO:0000256" key="1">
    <source>
        <dbReference type="ARBA" id="ARBA00022553"/>
    </source>
</evidence>
<name>A0A809RLS2_9PROT</name>
<dbReference type="GO" id="GO:0004540">
    <property type="term" value="F:RNA nuclease activity"/>
    <property type="evidence" value="ECO:0007669"/>
    <property type="project" value="InterPro"/>
</dbReference>
<evidence type="ECO:0008006" key="9">
    <source>
        <dbReference type="Google" id="ProtNLM"/>
    </source>
</evidence>
<dbReference type="GO" id="GO:0110001">
    <property type="term" value="C:toxin-antitoxin complex"/>
    <property type="evidence" value="ECO:0007669"/>
    <property type="project" value="InterPro"/>
</dbReference>
<keyword evidence="5" id="KW-0378">Hydrolase</keyword>
<keyword evidence="2" id="KW-1277">Toxin-antitoxin system</keyword>
<dbReference type="EMBL" id="AP021857">
    <property type="protein sequence ID" value="BBO20442.1"/>
    <property type="molecule type" value="Genomic_DNA"/>
</dbReference>
<protein>
    <recommendedName>
        <fullName evidence="9">DUF86 domain-containing protein</fullName>
    </recommendedName>
</protein>
<accession>A0A809RLS2</accession>
<dbReference type="GO" id="GO:0000166">
    <property type="term" value="F:nucleotide binding"/>
    <property type="evidence" value="ECO:0007669"/>
    <property type="project" value="UniProtKB-KW"/>
</dbReference>
<keyword evidence="4" id="KW-0547">Nucleotide-binding</keyword>
<gene>
    <name evidence="7" type="ORF">DSYM_11410</name>
</gene>